<proteinExistence type="predicted"/>
<comment type="caution">
    <text evidence="2">The sequence shown here is derived from an EMBL/GenBank/DDBJ whole genome shotgun (WGS) entry which is preliminary data.</text>
</comment>
<evidence type="ECO:0000313" key="4">
    <source>
        <dbReference type="Proteomes" id="UP000645640"/>
    </source>
</evidence>
<evidence type="ECO:0000313" key="1">
    <source>
        <dbReference type="EMBL" id="GID47552.1"/>
    </source>
</evidence>
<dbReference type="EMBL" id="BOMF01000092">
    <property type="protein sequence ID" value="GID47552.1"/>
    <property type="molecule type" value="Genomic_DNA"/>
</dbReference>
<dbReference type="Proteomes" id="UP000590749">
    <property type="component" value="Unassembled WGS sequence"/>
</dbReference>
<accession>A0A7W5ALS6</accession>
<evidence type="ECO:0000313" key="3">
    <source>
        <dbReference type="Proteomes" id="UP000590749"/>
    </source>
</evidence>
<sequence>MSQYDTQVPEAEWFSLVMRCPACLSEQKEPGPAAQWFHASDDGFVQVGSSAQYRCTSCRCVEHVKSWRYACEAHQTDFRPTSSAHLANALSTAGQITSVAGRQWMQRFLENLGEW</sequence>
<reference evidence="2 3" key="1">
    <citation type="submission" date="2020-08" db="EMBL/GenBank/DDBJ databases">
        <title>Genomic Encyclopedia of Type Strains, Phase III (KMG-III): the genomes of soil and plant-associated and newly described type strains.</title>
        <authorList>
            <person name="Whitman W."/>
        </authorList>
    </citation>
    <scope>NUCLEOTIDE SEQUENCE [LARGE SCALE GENOMIC DNA]</scope>
    <source>
        <strain evidence="2 3">CECT 3287</strain>
    </source>
</reference>
<keyword evidence="3" id="KW-1185">Reference proteome</keyword>
<organism evidence="2 3">
    <name type="scientific">Actinoplanes campanulatus</name>
    <dbReference type="NCBI Taxonomy" id="113559"/>
    <lineage>
        <taxon>Bacteria</taxon>
        <taxon>Bacillati</taxon>
        <taxon>Actinomycetota</taxon>
        <taxon>Actinomycetes</taxon>
        <taxon>Micromonosporales</taxon>
        <taxon>Micromonosporaceae</taxon>
        <taxon>Actinoplanes</taxon>
    </lineage>
</organism>
<gene>
    <name evidence="1" type="ORF">Aca07nite_48270</name>
    <name evidence="2" type="ORF">FHR83_005919</name>
</gene>
<evidence type="ECO:0000313" key="2">
    <source>
        <dbReference type="EMBL" id="MBB3098224.1"/>
    </source>
</evidence>
<dbReference type="EMBL" id="JACHXF010000014">
    <property type="protein sequence ID" value="MBB3098224.1"/>
    <property type="molecule type" value="Genomic_DNA"/>
</dbReference>
<dbReference type="RefSeq" id="WP_183224100.1">
    <property type="nucleotide sequence ID" value="NZ_BAAAGQ010000011.1"/>
</dbReference>
<protein>
    <submittedName>
        <fullName evidence="2">Uncharacterized protein</fullName>
    </submittedName>
</protein>
<reference evidence="1 4" key="2">
    <citation type="submission" date="2021-01" db="EMBL/GenBank/DDBJ databases">
        <title>Whole genome shotgun sequence of Actinoplanes capillaceus NBRC 16408.</title>
        <authorList>
            <person name="Komaki H."/>
            <person name="Tamura T."/>
        </authorList>
    </citation>
    <scope>NUCLEOTIDE SEQUENCE [LARGE SCALE GENOMIC DNA]</scope>
    <source>
        <strain evidence="1 4">NBRC 16408</strain>
    </source>
</reference>
<dbReference type="AlphaFoldDB" id="A0A7W5ALS6"/>
<name>A0A7W5ALS6_9ACTN</name>